<keyword evidence="10" id="KW-0238">DNA-binding</keyword>
<comment type="catalytic activity">
    <reaction evidence="1">
        <text>Endonucleolytic cleavage of DNA to give random double-stranded fragments with terminal 5'-phosphates, ATP is simultaneously hydrolyzed.</text>
        <dbReference type="EC" id="3.1.21.3"/>
    </reaction>
</comment>
<evidence type="ECO:0000256" key="2">
    <source>
        <dbReference type="ARBA" id="ARBA00008598"/>
    </source>
</evidence>
<evidence type="ECO:0000256" key="6">
    <source>
        <dbReference type="ARBA" id="ARBA00022747"/>
    </source>
</evidence>
<dbReference type="GO" id="GO:0003677">
    <property type="term" value="F:DNA binding"/>
    <property type="evidence" value="ECO:0007669"/>
    <property type="project" value="UniProtKB-KW"/>
</dbReference>
<dbReference type="PANTHER" id="PTHR30195:SF15">
    <property type="entry name" value="TYPE I RESTRICTION ENZYME HINDI ENDONUCLEASE SUBUNIT"/>
    <property type="match status" value="1"/>
</dbReference>
<evidence type="ECO:0000313" key="12">
    <source>
        <dbReference type="EMBL" id="OOZ38293.1"/>
    </source>
</evidence>
<comment type="caution">
    <text evidence="12">The sequence shown here is derived from an EMBL/GenBank/DDBJ whole genome shotgun (WGS) entry which is preliminary data.</text>
</comment>
<keyword evidence="6" id="KW-0680">Restriction system</keyword>
<gene>
    <name evidence="12" type="ORF">BOW52_08845</name>
</gene>
<dbReference type="GO" id="GO:0009035">
    <property type="term" value="F:type I site-specific deoxyribonuclease activity"/>
    <property type="evidence" value="ECO:0007669"/>
    <property type="project" value="UniProtKB-EC"/>
</dbReference>
<dbReference type="PANTHER" id="PTHR30195">
    <property type="entry name" value="TYPE I SITE-SPECIFIC DEOXYRIBONUCLEASE PROTEIN SUBUNIT M AND R"/>
    <property type="match status" value="1"/>
</dbReference>
<evidence type="ECO:0000256" key="5">
    <source>
        <dbReference type="ARBA" id="ARBA00022741"/>
    </source>
</evidence>
<name>A0A1T2KZL5_9GAMM</name>
<keyword evidence="7" id="KW-0255">Endonuclease</keyword>
<feature type="domain" description="Restriction endonuclease type I HsdR N-terminal" evidence="11">
    <location>
        <begin position="3"/>
        <end position="213"/>
    </location>
</feature>
<dbReference type="InterPro" id="IPR051268">
    <property type="entry name" value="Type-I_R_enzyme_R_subunit"/>
</dbReference>
<evidence type="ECO:0000256" key="10">
    <source>
        <dbReference type="ARBA" id="ARBA00023125"/>
    </source>
</evidence>
<proteinExistence type="inferred from homology"/>
<evidence type="ECO:0000256" key="7">
    <source>
        <dbReference type="ARBA" id="ARBA00022759"/>
    </source>
</evidence>
<dbReference type="Pfam" id="PF04313">
    <property type="entry name" value="HSDR_N"/>
    <property type="match status" value="1"/>
</dbReference>
<comment type="similarity">
    <text evidence="2">Belongs to the HsdR family.</text>
</comment>
<evidence type="ECO:0000259" key="11">
    <source>
        <dbReference type="Pfam" id="PF04313"/>
    </source>
</evidence>
<sequence length="282" mass="32572">MYQDEERKVELPAIEQLQSLGWDYVHGSLLSPDASDERDFFKDVVLTKCLTDAVKRINPWINDINLRTVVRELTHLKVATLMEANQSVWETLVRYQSVIQDLGKGTKGQTVKVIDFESPDNNEYLCTNQFKIEGVNQNIIPDIVLFVNGLPFAVIECKSPYITNPMEAGIDQLMRYANRRQPHEDEGAEKLFHYNQLMISTHRDKARVGTISSRMEHYLEWKDPYPLAVNEVSENANSQEVLIAGLFNKQNFLDLIQNFTVFEPMDGKVIKKIARYQQYRAV</sequence>
<dbReference type="GO" id="GO:0005524">
    <property type="term" value="F:ATP binding"/>
    <property type="evidence" value="ECO:0007669"/>
    <property type="project" value="UniProtKB-KW"/>
</dbReference>
<evidence type="ECO:0000313" key="13">
    <source>
        <dbReference type="Proteomes" id="UP000190198"/>
    </source>
</evidence>
<dbReference type="InterPro" id="IPR007409">
    <property type="entry name" value="Restrct_endonuc_type1_HsdR_N"/>
</dbReference>
<keyword evidence="8" id="KW-0378">Hydrolase</keyword>
<dbReference type="EMBL" id="MPRK01000194">
    <property type="protein sequence ID" value="OOZ38293.1"/>
    <property type="molecule type" value="Genomic_DNA"/>
</dbReference>
<keyword evidence="13" id="KW-1185">Reference proteome</keyword>
<dbReference type="AlphaFoldDB" id="A0A1T2KZL5"/>
<accession>A0A1T2KZL5</accession>
<evidence type="ECO:0000256" key="1">
    <source>
        <dbReference type="ARBA" id="ARBA00000851"/>
    </source>
</evidence>
<keyword evidence="5" id="KW-0547">Nucleotide-binding</keyword>
<evidence type="ECO:0000256" key="8">
    <source>
        <dbReference type="ARBA" id="ARBA00022801"/>
    </source>
</evidence>
<keyword evidence="4" id="KW-0540">Nuclease</keyword>
<dbReference type="RefSeq" id="WP_135568189.1">
    <property type="nucleotide sequence ID" value="NZ_MPRK01000194.1"/>
</dbReference>
<evidence type="ECO:0000256" key="9">
    <source>
        <dbReference type="ARBA" id="ARBA00022840"/>
    </source>
</evidence>
<evidence type="ECO:0000256" key="4">
    <source>
        <dbReference type="ARBA" id="ARBA00022722"/>
    </source>
</evidence>
<dbReference type="Proteomes" id="UP000190198">
    <property type="component" value="Unassembled WGS sequence"/>
</dbReference>
<dbReference type="EC" id="3.1.21.3" evidence="3"/>
<dbReference type="CDD" id="cd22332">
    <property type="entry name" value="HsdR_N"/>
    <property type="match status" value="1"/>
</dbReference>
<keyword evidence="9" id="KW-0067">ATP-binding</keyword>
<organism evidence="12 13">
    <name type="scientific">Solemya elarraichensis gill symbiont</name>
    <dbReference type="NCBI Taxonomy" id="1918949"/>
    <lineage>
        <taxon>Bacteria</taxon>
        <taxon>Pseudomonadati</taxon>
        <taxon>Pseudomonadota</taxon>
        <taxon>Gammaproteobacteria</taxon>
        <taxon>sulfur-oxidizing symbionts</taxon>
    </lineage>
</organism>
<dbReference type="Gene3D" id="3.90.1570.50">
    <property type="match status" value="1"/>
</dbReference>
<reference evidence="12 13" key="1">
    <citation type="submission" date="2016-11" db="EMBL/GenBank/DDBJ databases">
        <title>Mixed transmission modes and dynamic genome evolution in an obligate animal-bacterial symbiosis.</title>
        <authorList>
            <person name="Russell S.L."/>
            <person name="Corbett-Detig R.B."/>
            <person name="Cavanaugh C.M."/>
        </authorList>
    </citation>
    <scope>NUCLEOTIDE SEQUENCE [LARGE SCALE GENOMIC DNA]</scope>
    <source>
        <strain evidence="12">Sp-SM6</strain>
    </source>
</reference>
<feature type="non-terminal residue" evidence="12">
    <location>
        <position position="282"/>
    </location>
</feature>
<dbReference type="GO" id="GO:0009307">
    <property type="term" value="P:DNA restriction-modification system"/>
    <property type="evidence" value="ECO:0007669"/>
    <property type="project" value="UniProtKB-KW"/>
</dbReference>
<evidence type="ECO:0000256" key="3">
    <source>
        <dbReference type="ARBA" id="ARBA00012654"/>
    </source>
</evidence>
<protein>
    <recommendedName>
        <fullName evidence="3">type I site-specific deoxyribonuclease</fullName>
        <ecNumber evidence="3">3.1.21.3</ecNumber>
    </recommendedName>
</protein>